<evidence type="ECO:0000313" key="17">
    <source>
        <dbReference type="Proteomes" id="UP001152803"/>
    </source>
</evidence>
<dbReference type="GO" id="GO:0031514">
    <property type="term" value="C:motile cilium"/>
    <property type="evidence" value="ECO:0007669"/>
    <property type="project" value="UniProtKB-SubCell"/>
</dbReference>
<keyword evidence="11" id="KW-0966">Cell projection</keyword>
<evidence type="ECO:0000256" key="1">
    <source>
        <dbReference type="ARBA" id="ARBA00004230"/>
    </source>
</evidence>
<organism evidence="16 17">
    <name type="scientific">Conger conger</name>
    <name type="common">Conger eel</name>
    <name type="synonym">Muraena conger</name>
    <dbReference type="NCBI Taxonomy" id="82655"/>
    <lineage>
        <taxon>Eukaryota</taxon>
        <taxon>Metazoa</taxon>
        <taxon>Chordata</taxon>
        <taxon>Craniata</taxon>
        <taxon>Vertebrata</taxon>
        <taxon>Euteleostomi</taxon>
        <taxon>Actinopterygii</taxon>
        <taxon>Neopterygii</taxon>
        <taxon>Teleostei</taxon>
        <taxon>Anguilliformes</taxon>
        <taxon>Congridae</taxon>
        <taxon>Conger</taxon>
    </lineage>
</organism>
<accession>A0A9Q1CYA7</accession>
<evidence type="ECO:0000256" key="13">
    <source>
        <dbReference type="SAM" id="Coils"/>
    </source>
</evidence>
<keyword evidence="17" id="KW-1185">Reference proteome</keyword>
<evidence type="ECO:0000256" key="5">
    <source>
        <dbReference type="ARBA" id="ARBA00022490"/>
    </source>
</evidence>
<feature type="coiled-coil region" evidence="13">
    <location>
        <begin position="141"/>
        <end position="168"/>
    </location>
</feature>
<evidence type="ECO:0000313" key="16">
    <source>
        <dbReference type="EMBL" id="KAJ8252556.1"/>
    </source>
</evidence>
<dbReference type="GO" id="GO:0005085">
    <property type="term" value="F:guanyl-nucleotide exchange factor activity"/>
    <property type="evidence" value="ECO:0007669"/>
    <property type="project" value="InterPro"/>
</dbReference>
<dbReference type="GO" id="GO:0030317">
    <property type="term" value="P:flagellated sperm motility"/>
    <property type="evidence" value="ECO:0007669"/>
    <property type="project" value="TreeGrafter"/>
</dbReference>
<sequence>MPPKKKGAKKGNGKEKEKGEASGTAESCTVEVSMDQLKEQINLLEDDLDKEREDRKFFQMEGDKIRTFWDITKRQLGEQTADLRNRDRELEESEEKHLEDIQDYKKRVKHLLYEHQNSLSEQKTERTAAKKVLQTEHIEREFELRKEIRSLKDEIREMELSSENLVKKLKMKHDEEFIQKQNDFEKRLLEHKRKNEIKMLAMLREGDLSWTGEIHKIEERKNSQINTLIKDHDKALGSMKNYYTDTIVNNMSLIKSQKADIDAAQKKVEELEKENSKVMQQNNLLTKPLQKATQEVAELQKQMANFRKDKASLAEARKRLKAADKEMEEKKWECEILHQRLRKVEGDRDTLTQQLTNTILEVQQKSSFKTHLENELNDVAKARGKTESS</sequence>
<dbReference type="PROSITE" id="PS50010">
    <property type="entry name" value="DH_2"/>
    <property type="match status" value="1"/>
</dbReference>
<dbReference type="PANTHER" id="PTHR31543:SF0">
    <property type="entry name" value="DYNEIN REGULATORY COMPLEX SUBUNIT 4"/>
    <property type="match status" value="1"/>
</dbReference>
<comment type="subcellular location">
    <subcellularLocation>
        <location evidence="1">Cell projection</location>
        <location evidence="1">Cilium</location>
        <location evidence="1">Flagellum</location>
    </subcellularLocation>
    <subcellularLocation>
        <location evidence="2">Cytoplasm</location>
        <location evidence="2">Cytoskeleton</location>
    </subcellularLocation>
</comment>
<evidence type="ECO:0000256" key="3">
    <source>
        <dbReference type="ARBA" id="ARBA00009859"/>
    </source>
</evidence>
<proteinExistence type="inferred from homology"/>
<gene>
    <name evidence="16" type="ORF">COCON_G00218680</name>
</gene>
<dbReference type="Proteomes" id="UP001152803">
    <property type="component" value="Unassembled WGS sequence"/>
</dbReference>
<dbReference type="InterPro" id="IPR000219">
    <property type="entry name" value="DH_dom"/>
</dbReference>
<keyword evidence="10" id="KW-0206">Cytoskeleton</keyword>
<dbReference type="GO" id="GO:0005874">
    <property type="term" value="C:microtubule"/>
    <property type="evidence" value="ECO:0007669"/>
    <property type="project" value="UniProtKB-KW"/>
</dbReference>
<keyword evidence="9" id="KW-0969">Cilium</keyword>
<keyword evidence="7" id="KW-0282">Flagellum</keyword>
<dbReference type="SUPFAM" id="SSF90257">
    <property type="entry name" value="Myosin rod fragments"/>
    <property type="match status" value="1"/>
</dbReference>
<comment type="caution">
    <text evidence="16">The sequence shown here is derived from an EMBL/GenBank/DDBJ whole genome shotgun (WGS) entry which is preliminary data.</text>
</comment>
<keyword evidence="8 13" id="KW-0175">Coiled coil</keyword>
<dbReference type="AlphaFoldDB" id="A0A9Q1CYA7"/>
<evidence type="ECO:0000256" key="4">
    <source>
        <dbReference type="ARBA" id="ARBA00021301"/>
    </source>
</evidence>
<dbReference type="Pfam" id="PF13851">
    <property type="entry name" value="GAS"/>
    <property type="match status" value="1"/>
</dbReference>
<dbReference type="GO" id="GO:0005794">
    <property type="term" value="C:Golgi apparatus"/>
    <property type="evidence" value="ECO:0007669"/>
    <property type="project" value="TreeGrafter"/>
</dbReference>
<feature type="region of interest" description="Disordered" evidence="14">
    <location>
        <begin position="1"/>
        <end position="30"/>
    </location>
</feature>
<dbReference type="OrthoDB" id="767661at2759"/>
<evidence type="ECO:0000256" key="11">
    <source>
        <dbReference type="ARBA" id="ARBA00023273"/>
    </source>
</evidence>
<dbReference type="InterPro" id="IPR039308">
    <property type="entry name" value="GAS8"/>
</dbReference>
<evidence type="ECO:0000256" key="6">
    <source>
        <dbReference type="ARBA" id="ARBA00022701"/>
    </source>
</evidence>
<dbReference type="PANTHER" id="PTHR31543">
    <property type="entry name" value="DYNEIN REGULATORY COMPLEX SUBUNIT 4"/>
    <property type="match status" value="1"/>
</dbReference>
<keyword evidence="6" id="KW-0493">Microtubule</keyword>
<evidence type="ECO:0000256" key="12">
    <source>
        <dbReference type="ARBA" id="ARBA00031568"/>
    </source>
</evidence>
<feature type="coiled-coil region" evidence="13">
    <location>
        <begin position="254"/>
        <end position="340"/>
    </location>
</feature>
<dbReference type="InterPro" id="IPR025593">
    <property type="entry name" value="GAS8_dom"/>
</dbReference>
<keyword evidence="5" id="KW-0963">Cytoplasm</keyword>
<evidence type="ECO:0000256" key="8">
    <source>
        <dbReference type="ARBA" id="ARBA00023054"/>
    </source>
</evidence>
<feature type="coiled-coil region" evidence="13">
    <location>
        <begin position="34"/>
        <end position="96"/>
    </location>
</feature>
<protein>
    <recommendedName>
        <fullName evidence="4">Dynein regulatory complex subunit 4</fullName>
    </recommendedName>
    <alternativeName>
        <fullName evidence="12">Growth arrest-specific protein 8</fullName>
    </alternativeName>
</protein>
<dbReference type="GO" id="GO:0008017">
    <property type="term" value="F:microtubule binding"/>
    <property type="evidence" value="ECO:0007669"/>
    <property type="project" value="InterPro"/>
</dbReference>
<evidence type="ECO:0000256" key="14">
    <source>
        <dbReference type="SAM" id="MobiDB-lite"/>
    </source>
</evidence>
<evidence type="ECO:0000256" key="7">
    <source>
        <dbReference type="ARBA" id="ARBA00022846"/>
    </source>
</evidence>
<dbReference type="GO" id="GO:0031267">
    <property type="term" value="F:small GTPase binding"/>
    <property type="evidence" value="ECO:0007669"/>
    <property type="project" value="InterPro"/>
</dbReference>
<evidence type="ECO:0000256" key="9">
    <source>
        <dbReference type="ARBA" id="ARBA00023069"/>
    </source>
</evidence>
<comment type="similarity">
    <text evidence="3">Belongs to the DRC4 family.</text>
</comment>
<dbReference type="EMBL" id="JAFJMO010000017">
    <property type="protein sequence ID" value="KAJ8252556.1"/>
    <property type="molecule type" value="Genomic_DNA"/>
</dbReference>
<reference evidence="16" key="1">
    <citation type="journal article" date="2023" name="Science">
        <title>Genome structures resolve the early diversification of teleost fishes.</title>
        <authorList>
            <person name="Parey E."/>
            <person name="Louis A."/>
            <person name="Montfort J."/>
            <person name="Bouchez O."/>
            <person name="Roques C."/>
            <person name="Iampietro C."/>
            <person name="Lluch J."/>
            <person name="Castinel A."/>
            <person name="Donnadieu C."/>
            <person name="Desvignes T."/>
            <person name="Floi Bucao C."/>
            <person name="Jouanno E."/>
            <person name="Wen M."/>
            <person name="Mejri S."/>
            <person name="Dirks R."/>
            <person name="Jansen H."/>
            <person name="Henkel C."/>
            <person name="Chen W.J."/>
            <person name="Zahm M."/>
            <person name="Cabau C."/>
            <person name="Klopp C."/>
            <person name="Thompson A.W."/>
            <person name="Robinson-Rechavi M."/>
            <person name="Braasch I."/>
            <person name="Lecointre G."/>
            <person name="Bobe J."/>
            <person name="Postlethwait J.H."/>
            <person name="Berthelot C."/>
            <person name="Roest Crollius H."/>
            <person name="Guiguen Y."/>
        </authorList>
    </citation>
    <scope>NUCLEOTIDE SEQUENCE</scope>
    <source>
        <strain evidence="16">Concon-B</strain>
    </source>
</reference>
<evidence type="ECO:0000259" key="15">
    <source>
        <dbReference type="PROSITE" id="PS50010"/>
    </source>
</evidence>
<evidence type="ECO:0000256" key="10">
    <source>
        <dbReference type="ARBA" id="ARBA00023212"/>
    </source>
</evidence>
<feature type="compositionally biased region" description="Basic residues" evidence="14">
    <location>
        <begin position="1"/>
        <end position="11"/>
    </location>
</feature>
<feature type="domain" description="DH" evidence="15">
    <location>
        <begin position="82"/>
        <end position="330"/>
    </location>
</feature>
<evidence type="ECO:0000256" key="2">
    <source>
        <dbReference type="ARBA" id="ARBA00004245"/>
    </source>
</evidence>
<name>A0A9Q1CYA7_CONCO</name>